<proteinExistence type="predicted"/>
<keyword evidence="2" id="KW-1185">Reference proteome</keyword>
<evidence type="ECO:0000313" key="1">
    <source>
        <dbReference type="Ensembl" id="ENSAPOP00000011323.1"/>
    </source>
</evidence>
<evidence type="ECO:0000313" key="2">
    <source>
        <dbReference type="Proteomes" id="UP000257200"/>
    </source>
</evidence>
<protein>
    <submittedName>
        <fullName evidence="1">Uncharacterized protein</fullName>
    </submittedName>
</protein>
<sequence>MPAFPCKRPCRLGKLHLWQTDQLTVRLMKPVVLQVQTYFNKPNYKLNKEEGAASW</sequence>
<dbReference type="Proteomes" id="UP000257200">
    <property type="component" value="Unplaced"/>
</dbReference>
<accession>A0A3Q1F3D1</accession>
<reference evidence="1" key="1">
    <citation type="submission" date="2025-08" db="UniProtKB">
        <authorList>
            <consortium name="Ensembl"/>
        </authorList>
    </citation>
    <scope>IDENTIFICATION</scope>
</reference>
<dbReference type="Ensembl" id="ENSAPOT00000018904.1">
    <property type="protein sequence ID" value="ENSAPOP00000011323.1"/>
    <property type="gene ID" value="ENSAPOG00000013869.1"/>
</dbReference>
<organism evidence="1 2">
    <name type="scientific">Acanthochromis polyacanthus</name>
    <name type="common">spiny chromis</name>
    <dbReference type="NCBI Taxonomy" id="80966"/>
    <lineage>
        <taxon>Eukaryota</taxon>
        <taxon>Metazoa</taxon>
        <taxon>Chordata</taxon>
        <taxon>Craniata</taxon>
        <taxon>Vertebrata</taxon>
        <taxon>Euteleostomi</taxon>
        <taxon>Actinopterygii</taxon>
        <taxon>Neopterygii</taxon>
        <taxon>Teleostei</taxon>
        <taxon>Neoteleostei</taxon>
        <taxon>Acanthomorphata</taxon>
        <taxon>Ovalentaria</taxon>
        <taxon>Pomacentridae</taxon>
        <taxon>Acanthochromis</taxon>
    </lineage>
</organism>
<name>A0A3Q1F3D1_9TELE</name>
<reference evidence="1" key="2">
    <citation type="submission" date="2025-09" db="UniProtKB">
        <authorList>
            <consortium name="Ensembl"/>
        </authorList>
    </citation>
    <scope>IDENTIFICATION</scope>
</reference>
<dbReference type="AlphaFoldDB" id="A0A3Q1F3D1"/>
<dbReference type="InParanoid" id="A0A3Q1F3D1"/>